<feature type="domain" description="HTH tetR-type" evidence="5">
    <location>
        <begin position="12"/>
        <end position="72"/>
    </location>
</feature>
<dbReference type="InterPro" id="IPR036271">
    <property type="entry name" value="Tet_transcr_reg_TetR-rel_C_sf"/>
</dbReference>
<evidence type="ECO:0000256" key="3">
    <source>
        <dbReference type="ARBA" id="ARBA00023163"/>
    </source>
</evidence>
<comment type="caution">
    <text evidence="6">The sequence shown here is derived from an EMBL/GenBank/DDBJ whole genome shotgun (WGS) entry which is preliminary data.</text>
</comment>
<dbReference type="InterPro" id="IPR054129">
    <property type="entry name" value="DesT_TetR_C"/>
</dbReference>
<dbReference type="InterPro" id="IPR001647">
    <property type="entry name" value="HTH_TetR"/>
</dbReference>
<gene>
    <name evidence="6" type="ORF">BC739_005335</name>
</gene>
<evidence type="ECO:0000259" key="5">
    <source>
        <dbReference type="PROSITE" id="PS50977"/>
    </source>
</evidence>
<feature type="DNA-binding region" description="H-T-H motif" evidence="4">
    <location>
        <begin position="35"/>
        <end position="54"/>
    </location>
</feature>
<evidence type="ECO:0000256" key="1">
    <source>
        <dbReference type="ARBA" id="ARBA00023015"/>
    </source>
</evidence>
<dbReference type="Pfam" id="PF21943">
    <property type="entry name" value="TetR_C_46"/>
    <property type="match status" value="1"/>
</dbReference>
<evidence type="ECO:0000256" key="2">
    <source>
        <dbReference type="ARBA" id="ARBA00023125"/>
    </source>
</evidence>
<protein>
    <submittedName>
        <fullName evidence="6">AcrR family transcriptional regulator</fullName>
    </submittedName>
</protein>
<keyword evidence="7" id="KW-1185">Reference proteome</keyword>
<dbReference type="Gene3D" id="1.10.357.10">
    <property type="entry name" value="Tetracycline Repressor, domain 2"/>
    <property type="match status" value="1"/>
</dbReference>
<evidence type="ECO:0000256" key="4">
    <source>
        <dbReference type="PROSITE-ProRule" id="PRU00335"/>
    </source>
</evidence>
<keyword evidence="1" id="KW-0805">Transcription regulation</keyword>
<dbReference type="SUPFAM" id="SSF46689">
    <property type="entry name" value="Homeodomain-like"/>
    <property type="match status" value="1"/>
</dbReference>
<accession>A0ABR6BMJ9</accession>
<dbReference type="PANTHER" id="PTHR30055">
    <property type="entry name" value="HTH-TYPE TRANSCRIPTIONAL REGULATOR RUTR"/>
    <property type="match status" value="1"/>
</dbReference>
<proteinExistence type="predicted"/>
<dbReference type="RefSeq" id="WP_182838739.1">
    <property type="nucleotide sequence ID" value="NZ_BAAABQ010000030.1"/>
</dbReference>
<organism evidence="6 7">
    <name type="scientific">Kutzneria viridogrisea</name>
    <dbReference type="NCBI Taxonomy" id="47990"/>
    <lineage>
        <taxon>Bacteria</taxon>
        <taxon>Bacillati</taxon>
        <taxon>Actinomycetota</taxon>
        <taxon>Actinomycetes</taxon>
        <taxon>Pseudonocardiales</taxon>
        <taxon>Pseudonocardiaceae</taxon>
        <taxon>Kutzneria</taxon>
    </lineage>
</organism>
<dbReference type="InterPro" id="IPR050109">
    <property type="entry name" value="HTH-type_TetR-like_transc_reg"/>
</dbReference>
<reference evidence="6 7" key="1">
    <citation type="submission" date="2020-08" db="EMBL/GenBank/DDBJ databases">
        <title>Genomic Encyclopedia of Archaeal and Bacterial Type Strains, Phase II (KMG-II): from individual species to whole genera.</title>
        <authorList>
            <person name="Goeker M."/>
        </authorList>
    </citation>
    <scope>NUCLEOTIDE SEQUENCE [LARGE SCALE GENOMIC DNA]</scope>
    <source>
        <strain evidence="6 7">DSM 43850</strain>
    </source>
</reference>
<dbReference type="PROSITE" id="PS50977">
    <property type="entry name" value="HTH_TETR_2"/>
    <property type="match status" value="1"/>
</dbReference>
<evidence type="ECO:0000313" key="6">
    <source>
        <dbReference type="EMBL" id="MBA8928118.1"/>
    </source>
</evidence>
<dbReference type="Proteomes" id="UP000517916">
    <property type="component" value="Unassembled WGS sequence"/>
</dbReference>
<keyword evidence="2 4" id="KW-0238">DNA-binding</keyword>
<dbReference type="Pfam" id="PF00440">
    <property type="entry name" value="TetR_N"/>
    <property type="match status" value="1"/>
</dbReference>
<evidence type="ECO:0000313" key="7">
    <source>
        <dbReference type="Proteomes" id="UP000517916"/>
    </source>
</evidence>
<keyword evidence="3" id="KW-0804">Transcription</keyword>
<name>A0ABR6BMJ9_9PSEU</name>
<dbReference type="PANTHER" id="PTHR30055:SF174">
    <property type="entry name" value="TRANSCRIPTIONAL REGULATORY PROTEIN (PROBABLY TETR-FAMILY)-RELATED"/>
    <property type="match status" value="1"/>
</dbReference>
<dbReference type="PRINTS" id="PR00455">
    <property type="entry name" value="HTHTETR"/>
</dbReference>
<dbReference type="EMBL" id="JACJID010000004">
    <property type="protein sequence ID" value="MBA8928118.1"/>
    <property type="molecule type" value="Genomic_DNA"/>
</dbReference>
<sequence length="191" mass="21527">MTSSTRRRLSPEQRRSELLGIGARLFAQRPYEEVWIEEVAELAGVSRGLLYHYFATKRDFFAAIVRAESEQLYALSDPDPALPNEQRLAAALDVYLDYVQQHEHGFRAVHRGAASADEGIRAIVREGQSRQAERIMAALAPGELGAEVLRLAVRGWFSFLTTVCLDWLDNPEISREQLRDLCARTLLSAVN</sequence>
<dbReference type="InterPro" id="IPR009057">
    <property type="entry name" value="Homeodomain-like_sf"/>
</dbReference>
<dbReference type="SUPFAM" id="SSF48498">
    <property type="entry name" value="Tetracyclin repressor-like, C-terminal domain"/>
    <property type="match status" value="1"/>
</dbReference>